<accession>A0A7C0WR02</accession>
<dbReference type="EMBL" id="DQZW01000004">
    <property type="protein sequence ID" value="HDL89289.1"/>
    <property type="molecule type" value="Genomic_DNA"/>
</dbReference>
<dbReference type="InterPro" id="IPR051454">
    <property type="entry name" value="RNA/ubiquinone_mod_enzymes"/>
</dbReference>
<dbReference type="AlphaFoldDB" id="A0A7C0WR02"/>
<organism evidence="1">
    <name type="scientific">Thermodesulforhabdus norvegica</name>
    <dbReference type="NCBI Taxonomy" id="39841"/>
    <lineage>
        <taxon>Bacteria</taxon>
        <taxon>Pseudomonadati</taxon>
        <taxon>Thermodesulfobacteriota</taxon>
        <taxon>Syntrophobacteria</taxon>
        <taxon>Syntrophobacterales</taxon>
        <taxon>Thermodesulforhabdaceae</taxon>
        <taxon>Thermodesulforhabdus</taxon>
    </lineage>
</organism>
<gene>
    <name evidence="1" type="ORF">ENG14_00105</name>
</gene>
<protein>
    <submittedName>
        <fullName evidence="1">Uncharacterized protein</fullName>
    </submittedName>
</protein>
<name>A0A7C0WR02_9BACT</name>
<comment type="caution">
    <text evidence="1">The sequence shown here is derived from an EMBL/GenBank/DDBJ whole genome shotgun (WGS) entry which is preliminary data.</text>
</comment>
<proteinExistence type="predicted"/>
<dbReference type="PANTHER" id="PTHR30217">
    <property type="entry name" value="PEPTIDASE U32 FAMILY"/>
    <property type="match status" value="1"/>
</dbReference>
<evidence type="ECO:0000313" key="1">
    <source>
        <dbReference type="EMBL" id="HDL89289.1"/>
    </source>
</evidence>
<dbReference type="Proteomes" id="UP000886355">
    <property type="component" value="Unassembled WGS sequence"/>
</dbReference>
<sequence length="462" mass="51881">MILDADGKEAERKAIEEAEAILADSPSRKFTEGFWSDDPSSSVLTPHRSGTSGIWVGVVQRMKGRKAAVVKVRRSITVGDLLRPESNRGKEEPLARVKSIQTMDGKELKSANAGTTVLIVGMPQLPEGSRLFRVGSAWSANVLTNPREIWNRIKSETVTALSLLIASEEDGFQAELEIPDIRRQVRKSGKKLILKIGSTAELPMALNSPAKWVILKATLSNLRSLSEMRLLKAQKERLILSLPSPYMESDNLRRAIMWFISKGFILWEVNNLAHLELLKGCNITGTKLGIVAGVRLNIRNRFAIAHLAELGCSWVTLSAEMSEGELRALMDDPLPAAPIVTVFHWMPIMISALHPKLMEQKPFFSPRGEGYVYKKQGSFALVFPDRPVSWFAFISDLEKMGYRLFEIDISEGPRSLRKDLSRLLSGFKRERSDEPYSIFNWRREDHANMRTSGLQSARRGNR</sequence>
<dbReference type="PANTHER" id="PTHR30217:SF11">
    <property type="entry name" value="UBIQUINONE BIOSYNTHESIS PROTEIN UBIV"/>
    <property type="match status" value="1"/>
</dbReference>
<reference evidence="1" key="1">
    <citation type="journal article" date="2020" name="mSystems">
        <title>Genome- and Community-Level Interaction Insights into Carbon Utilization and Element Cycling Functions of Hydrothermarchaeota in Hydrothermal Sediment.</title>
        <authorList>
            <person name="Zhou Z."/>
            <person name="Liu Y."/>
            <person name="Xu W."/>
            <person name="Pan J."/>
            <person name="Luo Z.H."/>
            <person name="Li M."/>
        </authorList>
    </citation>
    <scope>NUCLEOTIDE SEQUENCE [LARGE SCALE GENOMIC DNA]</scope>
    <source>
        <strain evidence="1">HyVt-19</strain>
    </source>
</reference>